<protein>
    <recommendedName>
        <fullName evidence="1">SCP2 domain-containing protein</fullName>
    </recommendedName>
</protein>
<evidence type="ECO:0000259" key="1">
    <source>
        <dbReference type="Pfam" id="PF02036"/>
    </source>
</evidence>
<dbReference type="InterPro" id="IPR003033">
    <property type="entry name" value="SCP2_sterol-bd_dom"/>
</dbReference>
<gene>
    <name evidence="2" type="ORF">ONB1V03_LOCUS10839</name>
</gene>
<evidence type="ECO:0000313" key="3">
    <source>
        <dbReference type="Proteomes" id="UP000728032"/>
    </source>
</evidence>
<reference evidence="2" key="1">
    <citation type="submission" date="2020-11" db="EMBL/GenBank/DDBJ databases">
        <authorList>
            <person name="Tran Van P."/>
        </authorList>
    </citation>
    <scope>NUCLEOTIDE SEQUENCE</scope>
</reference>
<dbReference type="Proteomes" id="UP000728032">
    <property type="component" value="Unassembled WGS sequence"/>
</dbReference>
<dbReference type="SUPFAM" id="SSF55718">
    <property type="entry name" value="SCP-like"/>
    <property type="match status" value="1"/>
</dbReference>
<dbReference type="Gene3D" id="3.30.1050.10">
    <property type="entry name" value="SCP2 sterol-binding domain"/>
    <property type="match status" value="1"/>
</dbReference>
<organism evidence="2">
    <name type="scientific">Oppiella nova</name>
    <dbReference type="NCBI Taxonomy" id="334625"/>
    <lineage>
        <taxon>Eukaryota</taxon>
        <taxon>Metazoa</taxon>
        <taxon>Ecdysozoa</taxon>
        <taxon>Arthropoda</taxon>
        <taxon>Chelicerata</taxon>
        <taxon>Arachnida</taxon>
        <taxon>Acari</taxon>
        <taxon>Acariformes</taxon>
        <taxon>Sarcoptiformes</taxon>
        <taxon>Oribatida</taxon>
        <taxon>Brachypylina</taxon>
        <taxon>Oppioidea</taxon>
        <taxon>Oppiidae</taxon>
        <taxon>Oppiella</taxon>
    </lineage>
</organism>
<accession>A0A7R9QQ57</accession>
<evidence type="ECO:0000313" key="2">
    <source>
        <dbReference type="EMBL" id="CAD7654189.1"/>
    </source>
</evidence>
<dbReference type="EMBL" id="OC922468">
    <property type="protein sequence ID" value="CAD7654189.1"/>
    <property type="molecule type" value="Genomic_DNA"/>
</dbReference>
<sequence>MPAFMTGKVSVKGNILLLQKLDTFWNQVQGQRKDPEMPNVKDIMLSHPMKPGLKSEVTVFELLQKLVRLPNLLSEGSAVDLAINKEGQLASKWRLNFPAGQSIGRLERADSTGPIDNVLTIDDNDFVRLTYNTLKLEDAIASGRVTYRGDQSTVPKLSKMFATSRILAKL</sequence>
<dbReference type="InterPro" id="IPR036527">
    <property type="entry name" value="SCP2_sterol-bd_dom_sf"/>
</dbReference>
<name>A0A7R9QQ57_9ACAR</name>
<dbReference type="AlphaFoldDB" id="A0A7R9QQ57"/>
<dbReference type="Pfam" id="PF02036">
    <property type="entry name" value="SCP2"/>
    <property type="match status" value="1"/>
</dbReference>
<proteinExistence type="predicted"/>
<dbReference type="EMBL" id="CAJPVJ010007643">
    <property type="protein sequence ID" value="CAG2171376.1"/>
    <property type="molecule type" value="Genomic_DNA"/>
</dbReference>
<keyword evidence="3" id="KW-1185">Reference proteome</keyword>
<dbReference type="OrthoDB" id="3592703at2759"/>
<feature type="domain" description="SCP2" evidence="1">
    <location>
        <begin position="79"/>
        <end position="161"/>
    </location>
</feature>